<name>A0A6C0JAZ8_9ZZZZ</name>
<dbReference type="AlphaFoldDB" id="A0A6C0JAZ8"/>
<dbReference type="SUPFAM" id="SSF56091">
    <property type="entry name" value="DNA ligase/mRNA capping enzyme, catalytic domain"/>
    <property type="match status" value="1"/>
</dbReference>
<reference evidence="1" key="1">
    <citation type="journal article" date="2020" name="Nature">
        <title>Giant virus diversity and host interactions through global metagenomics.</title>
        <authorList>
            <person name="Schulz F."/>
            <person name="Roux S."/>
            <person name="Paez-Espino D."/>
            <person name="Jungbluth S."/>
            <person name="Walsh D.A."/>
            <person name="Denef V.J."/>
            <person name="McMahon K.D."/>
            <person name="Konstantinidis K.T."/>
            <person name="Eloe-Fadrosh E.A."/>
            <person name="Kyrpides N.C."/>
            <person name="Woyke T."/>
        </authorList>
    </citation>
    <scope>NUCLEOTIDE SEQUENCE</scope>
    <source>
        <strain evidence="1">GVMAG-M-3300025880-56</strain>
    </source>
</reference>
<evidence type="ECO:0000313" key="1">
    <source>
        <dbReference type="EMBL" id="QHU02000.1"/>
    </source>
</evidence>
<evidence type="ECO:0008006" key="2">
    <source>
        <dbReference type="Google" id="ProtNLM"/>
    </source>
</evidence>
<proteinExistence type="predicted"/>
<organism evidence="1">
    <name type="scientific">viral metagenome</name>
    <dbReference type="NCBI Taxonomy" id="1070528"/>
    <lineage>
        <taxon>unclassified sequences</taxon>
        <taxon>metagenomes</taxon>
        <taxon>organismal metagenomes</taxon>
    </lineage>
</organism>
<protein>
    <recommendedName>
        <fullName evidence="2">RNA ligase domain-containing protein</fullName>
    </recommendedName>
</protein>
<dbReference type="EMBL" id="MN740351">
    <property type="protein sequence ID" value="QHU02000.1"/>
    <property type="molecule type" value="Genomic_DNA"/>
</dbReference>
<sequence length="345" mass="40623">MENKYKWPNTPLFIHHLNNNRQYIEKKLLKSPIYVMEKYDGTNVGIDNYGNMYGRNFMIEKNAKTYQETDLDVVQTYQVCAENIKQYIISILKFSEFKCIIYGELMCNPKLYRYSELPTYCPFGVVLAGLNKTQINLLKVDFDIKMGDDIITLCMNDKLYKMMIENKCNIVGYLGRYENFSKFLKEKFEWLFKGMGEGVIINMDSTTYKLKIGKEENFTNLNILNNIIDLNITENVEEIILSLVHIQNSNYENGEICIEGIKKNKRIVRQEKNTQINNEKKLYKEIIKSAMTKFDHEDTFYALGSAGFINYVDIIYEECKKDTEKMPKNIVKSILGFRFSMFKKR</sequence>
<accession>A0A6C0JAZ8</accession>